<gene>
    <name evidence="1" type="ORF">FHP25_00040</name>
</gene>
<evidence type="ECO:0000313" key="2">
    <source>
        <dbReference type="Proteomes" id="UP000321638"/>
    </source>
</evidence>
<proteinExistence type="predicted"/>
<keyword evidence="2" id="KW-1185">Reference proteome</keyword>
<accession>A0A5C8PVQ3</accession>
<reference evidence="1 2" key="1">
    <citation type="submission" date="2019-06" db="EMBL/GenBank/DDBJ databases">
        <title>New taxonomy in bacterial strain CC-CFT640, isolated from vineyard.</title>
        <authorList>
            <person name="Lin S.-Y."/>
            <person name="Tsai C.-F."/>
            <person name="Young C.-C."/>
        </authorList>
    </citation>
    <scope>NUCLEOTIDE SEQUENCE [LARGE SCALE GENOMIC DNA]</scope>
    <source>
        <strain evidence="1 2">CC-CFT640</strain>
    </source>
</reference>
<dbReference type="RefSeq" id="WP_147844831.1">
    <property type="nucleotide sequence ID" value="NZ_VDUZ01000001.1"/>
</dbReference>
<evidence type="ECO:0000313" key="1">
    <source>
        <dbReference type="EMBL" id="TXL82131.1"/>
    </source>
</evidence>
<comment type="caution">
    <text evidence="1">The sequence shown here is derived from an EMBL/GenBank/DDBJ whole genome shotgun (WGS) entry which is preliminary data.</text>
</comment>
<name>A0A5C8PVQ3_9HYPH</name>
<organism evidence="1 2">
    <name type="scientific">Vineibacter terrae</name>
    <dbReference type="NCBI Taxonomy" id="2586908"/>
    <lineage>
        <taxon>Bacteria</taxon>
        <taxon>Pseudomonadati</taxon>
        <taxon>Pseudomonadota</taxon>
        <taxon>Alphaproteobacteria</taxon>
        <taxon>Hyphomicrobiales</taxon>
        <taxon>Vineibacter</taxon>
    </lineage>
</organism>
<dbReference type="OrthoDB" id="7382532at2"/>
<dbReference type="AlphaFoldDB" id="A0A5C8PVQ3"/>
<dbReference type="Proteomes" id="UP000321638">
    <property type="component" value="Unassembled WGS sequence"/>
</dbReference>
<protein>
    <submittedName>
        <fullName evidence="1">Uncharacterized protein</fullName>
    </submittedName>
</protein>
<sequence length="147" mass="16557">MICNYHIIHFRHGRAFVTAAALRVHIHMPAHDRCAATEGKAAMSERGQFMRPTPWGVGAGPDKIRSIAQAEAAVDAWLEWAPDRFAYGEERQRLLDLRQALRHGGPEPSAADLESAKRAIRGFVRFARLKEGRRRAAYASYRVSARH</sequence>
<dbReference type="EMBL" id="VDUZ01000001">
    <property type="protein sequence ID" value="TXL82131.1"/>
    <property type="molecule type" value="Genomic_DNA"/>
</dbReference>